<dbReference type="InterPro" id="IPR001041">
    <property type="entry name" value="2Fe-2S_ferredoxin-type"/>
</dbReference>
<evidence type="ECO:0000256" key="2">
    <source>
        <dbReference type="ARBA" id="ARBA00022714"/>
    </source>
</evidence>
<evidence type="ECO:0000313" key="9">
    <source>
        <dbReference type="Proteomes" id="UP000675163"/>
    </source>
</evidence>
<dbReference type="GO" id="GO:0051537">
    <property type="term" value="F:2 iron, 2 sulfur cluster binding"/>
    <property type="evidence" value="ECO:0007669"/>
    <property type="project" value="UniProtKB-KW"/>
</dbReference>
<dbReference type="EMBL" id="JAFIDA010000001">
    <property type="protein sequence ID" value="MBP1326513.1"/>
    <property type="molecule type" value="Genomic_DNA"/>
</dbReference>
<evidence type="ECO:0000256" key="6">
    <source>
        <dbReference type="ARBA" id="ARBA00034078"/>
    </source>
</evidence>
<dbReference type="AlphaFoldDB" id="A0A940PNP2"/>
<feature type="domain" description="2Fe-2S ferredoxin-type" evidence="7">
    <location>
        <begin position="2"/>
        <end position="111"/>
    </location>
</feature>
<dbReference type="CDD" id="cd00207">
    <property type="entry name" value="fer2"/>
    <property type="match status" value="1"/>
</dbReference>
<dbReference type="Gene3D" id="3.10.20.30">
    <property type="match status" value="1"/>
</dbReference>
<protein>
    <submittedName>
        <fullName evidence="8">2Fe-2S ferredoxin</fullName>
    </submittedName>
</protein>
<keyword evidence="5" id="KW-0411">Iron-sulfur</keyword>
<dbReference type="PANTHER" id="PTHR23426">
    <property type="entry name" value="FERREDOXIN/ADRENODOXIN"/>
    <property type="match status" value="1"/>
</dbReference>
<evidence type="ECO:0000259" key="7">
    <source>
        <dbReference type="PROSITE" id="PS51085"/>
    </source>
</evidence>
<keyword evidence="3" id="KW-0479">Metal-binding</keyword>
<dbReference type="InterPro" id="IPR036010">
    <property type="entry name" value="2Fe-2S_ferredoxin-like_sf"/>
</dbReference>
<keyword evidence="2" id="KW-0001">2Fe-2S</keyword>
<name>A0A940PNP2_9MICO</name>
<dbReference type="Pfam" id="PF00111">
    <property type="entry name" value="Fer2"/>
    <property type="match status" value="1"/>
</dbReference>
<comment type="caution">
    <text evidence="8">The sequence shown here is derived from an EMBL/GenBank/DDBJ whole genome shotgun (WGS) entry which is preliminary data.</text>
</comment>
<dbReference type="GO" id="GO:0140647">
    <property type="term" value="P:P450-containing electron transport chain"/>
    <property type="evidence" value="ECO:0007669"/>
    <property type="project" value="InterPro"/>
</dbReference>
<dbReference type="SUPFAM" id="SSF54292">
    <property type="entry name" value="2Fe-2S ferredoxin-like"/>
    <property type="match status" value="1"/>
</dbReference>
<accession>A0A940PNP2</accession>
<keyword evidence="9" id="KW-1185">Reference proteome</keyword>
<organism evidence="8 9">
    <name type="scientific">Leucobacter exalbidus</name>
    <dbReference type="NCBI Taxonomy" id="662960"/>
    <lineage>
        <taxon>Bacteria</taxon>
        <taxon>Bacillati</taxon>
        <taxon>Actinomycetota</taxon>
        <taxon>Actinomycetes</taxon>
        <taxon>Micrococcales</taxon>
        <taxon>Microbacteriaceae</taxon>
        <taxon>Leucobacter</taxon>
    </lineage>
</organism>
<keyword evidence="4" id="KW-0408">Iron</keyword>
<comment type="similarity">
    <text evidence="1">Belongs to the adrenodoxin/putidaredoxin family.</text>
</comment>
<dbReference type="RefSeq" id="WP_209705400.1">
    <property type="nucleotide sequence ID" value="NZ_JAFIDA010000001.1"/>
</dbReference>
<dbReference type="Proteomes" id="UP000675163">
    <property type="component" value="Unassembled WGS sequence"/>
</dbReference>
<dbReference type="GO" id="GO:0046872">
    <property type="term" value="F:metal ion binding"/>
    <property type="evidence" value="ECO:0007669"/>
    <property type="project" value="UniProtKB-KW"/>
</dbReference>
<proteinExistence type="inferred from homology"/>
<evidence type="ECO:0000256" key="5">
    <source>
        <dbReference type="ARBA" id="ARBA00023014"/>
    </source>
</evidence>
<comment type="cofactor">
    <cofactor evidence="6">
        <name>[2Fe-2S] cluster</name>
        <dbReference type="ChEBI" id="CHEBI:190135"/>
    </cofactor>
</comment>
<dbReference type="PROSITE" id="PS51085">
    <property type="entry name" value="2FE2S_FER_2"/>
    <property type="match status" value="1"/>
</dbReference>
<reference evidence="8" key="1">
    <citation type="submission" date="2021-02" db="EMBL/GenBank/DDBJ databases">
        <title>Sequencing the genomes of 1000 actinobacteria strains.</title>
        <authorList>
            <person name="Klenk H.-P."/>
        </authorList>
    </citation>
    <scope>NUCLEOTIDE SEQUENCE</scope>
    <source>
        <strain evidence="8">DSM 22850</strain>
    </source>
</reference>
<dbReference type="PROSITE" id="PS00814">
    <property type="entry name" value="ADX"/>
    <property type="match status" value="1"/>
</dbReference>
<evidence type="ECO:0000256" key="1">
    <source>
        <dbReference type="ARBA" id="ARBA00010914"/>
    </source>
</evidence>
<evidence type="ECO:0000256" key="3">
    <source>
        <dbReference type="ARBA" id="ARBA00022723"/>
    </source>
</evidence>
<dbReference type="InterPro" id="IPR012675">
    <property type="entry name" value="Beta-grasp_dom_sf"/>
</dbReference>
<sequence length="112" mass="11829">MPKITYVAKDGTPVEITAEPGQSVMRTAILNGVDGIVGECGGQAMCATCHVFVEQVNGGAPDPGVLPEISDDEDEMLDCTADPRQPISRLGCQLKAGTDFNDIIVRLPETQV</sequence>
<dbReference type="PANTHER" id="PTHR23426:SF65">
    <property type="entry name" value="FERREDOXIN-2, MITOCHONDRIAL"/>
    <property type="match status" value="1"/>
</dbReference>
<gene>
    <name evidence="8" type="ORF">JOF28_001745</name>
</gene>
<dbReference type="GO" id="GO:0009055">
    <property type="term" value="F:electron transfer activity"/>
    <property type="evidence" value="ECO:0007669"/>
    <property type="project" value="TreeGrafter"/>
</dbReference>
<dbReference type="InterPro" id="IPR018298">
    <property type="entry name" value="Adrenodoxin_Fe-S_BS"/>
</dbReference>
<dbReference type="InterPro" id="IPR001055">
    <property type="entry name" value="Adrenodoxin-like"/>
</dbReference>
<evidence type="ECO:0000256" key="4">
    <source>
        <dbReference type="ARBA" id="ARBA00023004"/>
    </source>
</evidence>
<dbReference type="GO" id="GO:0005829">
    <property type="term" value="C:cytosol"/>
    <property type="evidence" value="ECO:0007669"/>
    <property type="project" value="TreeGrafter"/>
</dbReference>
<evidence type="ECO:0000313" key="8">
    <source>
        <dbReference type="EMBL" id="MBP1326513.1"/>
    </source>
</evidence>